<keyword evidence="11" id="KW-1185">Reference proteome</keyword>
<evidence type="ECO:0000259" key="9">
    <source>
        <dbReference type="Pfam" id="PF13515"/>
    </source>
</evidence>
<evidence type="ECO:0000256" key="5">
    <source>
        <dbReference type="ARBA" id="ARBA00023136"/>
    </source>
</evidence>
<evidence type="ECO:0000256" key="4">
    <source>
        <dbReference type="ARBA" id="ARBA00022989"/>
    </source>
</evidence>
<feature type="compositionally biased region" description="Basic and acidic residues" evidence="7">
    <location>
        <begin position="577"/>
        <end position="595"/>
    </location>
</feature>
<evidence type="ECO:0000256" key="8">
    <source>
        <dbReference type="SAM" id="Phobius"/>
    </source>
</evidence>
<protein>
    <submittedName>
        <fullName evidence="10">FUSC family protein</fullName>
    </submittedName>
</protein>
<comment type="subcellular location">
    <subcellularLocation>
        <location evidence="1">Cell membrane</location>
        <topology evidence="1">Multi-pass membrane protein</topology>
    </subcellularLocation>
</comment>
<evidence type="ECO:0000256" key="7">
    <source>
        <dbReference type="SAM" id="MobiDB-lite"/>
    </source>
</evidence>
<feature type="transmembrane region" description="Helical" evidence="8">
    <location>
        <begin position="421"/>
        <end position="442"/>
    </location>
</feature>
<keyword evidence="5 8" id="KW-0472">Membrane</keyword>
<evidence type="ECO:0000256" key="3">
    <source>
        <dbReference type="ARBA" id="ARBA00022692"/>
    </source>
</evidence>
<keyword evidence="3 8" id="KW-0812">Transmembrane</keyword>
<evidence type="ECO:0000256" key="1">
    <source>
        <dbReference type="ARBA" id="ARBA00004651"/>
    </source>
</evidence>
<keyword evidence="4 8" id="KW-1133">Transmembrane helix</keyword>
<name>A0ABX1GXY1_9ACTN</name>
<evidence type="ECO:0000256" key="2">
    <source>
        <dbReference type="ARBA" id="ARBA00022475"/>
    </source>
</evidence>
<keyword evidence="2" id="KW-1003">Cell membrane</keyword>
<reference evidence="10 11" key="1">
    <citation type="submission" date="2020-04" db="EMBL/GenBank/DDBJ databases">
        <title>Phylogenetic Diversity and Antibacterial Activity against Ralstonia solanacearum of Endophytic Actinomycete Isolated from Moss.</title>
        <authorList>
            <person name="Zhuang X."/>
        </authorList>
    </citation>
    <scope>NUCLEOTIDE SEQUENCE [LARGE SCALE GENOMIC DNA]</scope>
    <source>
        <strain evidence="10 11">LD120</strain>
    </source>
</reference>
<dbReference type="Proteomes" id="UP000772196">
    <property type="component" value="Unassembled WGS sequence"/>
</dbReference>
<feature type="region of interest" description="Disordered" evidence="7">
    <location>
        <begin position="267"/>
        <end position="292"/>
    </location>
</feature>
<feature type="region of interest" description="Disordered" evidence="7">
    <location>
        <begin position="577"/>
        <end position="609"/>
    </location>
</feature>
<dbReference type="PANTHER" id="PTHR30509:SF9">
    <property type="entry name" value="MULTIDRUG RESISTANCE PROTEIN MDTO"/>
    <property type="match status" value="1"/>
</dbReference>
<proteinExistence type="inferred from homology"/>
<sequence length="609" mass="62627">MPPFSSRSSRRPLPLLGVLRPVRGSEIWFKSALSAVSACALPNLLLIGCGRPDLVMYAMGGSLCALYGHHLPYAARARVVTGVVLGMTAGTAVALTTASLTRSAWVLVAVAAVLAAVQRAGCEAARVGPPGHLILTFVSSASLFAPQSLGQVPGHLALTASTGALALAVVMAPALPRPLGPERRSTRAALRAVAAALDPGAPAAAAHAGAAAALHTAWQYVSPGGGRGHPDRRALALLVLRAETALALGTARTLSVRGATEVEAVRSATEADATQGAAEADPTRGAAEADARPAEPDAAQLLFWADQLRRQGPVPQVAHSPAELLALEAHAVAPAARARAPHAAVPLAPVLRTLVGGALAGWAAVALGAGRPYWALVTVAALLQANGALTWRRGVQRVVGSLAGLGLFGALAPLARFGPLALVLCTLVLVFGAEALITRNYWLGTLCVTPMALLVTEFPGLAPSGELAADRLLDTLVGAALGLLATALVTNRWATGTFESALDSTERACEAAERALGVPAPDPAGLHRARRRLAAELVALRAAADTAAGEWRQRALPGDRLLRTERRGHRTLAAVIRKQDRHGQPHRHPSLERCRAHGAGGQSAKDALV</sequence>
<feature type="domain" description="Integral membrane bound transporter" evidence="9">
    <location>
        <begin position="359"/>
        <end position="484"/>
    </location>
</feature>
<dbReference type="Pfam" id="PF13515">
    <property type="entry name" value="FUSC_2"/>
    <property type="match status" value="1"/>
</dbReference>
<organism evidence="10 11">
    <name type="scientific">Streptomyces physcomitrii</name>
    <dbReference type="NCBI Taxonomy" id="2724184"/>
    <lineage>
        <taxon>Bacteria</taxon>
        <taxon>Bacillati</taxon>
        <taxon>Actinomycetota</taxon>
        <taxon>Actinomycetes</taxon>
        <taxon>Kitasatosporales</taxon>
        <taxon>Streptomycetaceae</taxon>
        <taxon>Streptomyces</taxon>
    </lineage>
</organism>
<dbReference type="EMBL" id="JAAWWP010000003">
    <property type="protein sequence ID" value="NKI40959.1"/>
    <property type="molecule type" value="Genomic_DNA"/>
</dbReference>
<dbReference type="PANTHER" id="PTHR30509">
    <property type="entry name" value="P-HYDROXYBENZOIC ACID EFFLUX PUMP SUBUNIT-RELATED"/>
    <property type="match status" value="1"/>
</dbReference>
<dbReference type="RefSeq" id="WP_168536848.1">
    <property type="nucleotide sequence ID" value="NZ_JAAWWP010000003.1"/>
</dbReference>
<evidence type="ECO:0000313" key="10">
    <source>
        <dbReference type="EMBL" id="NKI40959.1"/>
    </source>
</evidence>
<evidence type="ECO:0000256" key="6">
    <source>
        <dbReference type="ARBA" id="ARBA00043993"/>
    </source>
</evidence>
<comment type="caution">
    <text evidence="10">The sequence shown here is derived from an EMBL/GenBank/DDBJ whole genome shotgun (WGS) entry which is preliminary data.</text>
</comment>
<accession>A0ABX1GXY1</accession>
<evidence type="ECO:0000313" key="11">
    <source>
        <dbReference type="Proteomes" id="UP000772196"/>
    </source>
</evidence>
<comment type="similarity">
    <text evidence="6">Belongs to the YccS/YhfK family.</text>
</comment>
<dbReference type="InterPro" id="IPR049453">
    <property type="entry name" value="Memb_transporter_dom"/>
</dbReference>
<gene>
    <name evidence="10" type="ORF">HFV08_06865</name>
</gene>